<keyword evidence="3" id="KW-0804">Transcription</keyword>
<evidence type="ECO:0000313" key="7">
    <source>
        <dbReference type="Proteomes" id="UP000655044"/>
    </source>
</evidence>
<dbReference type="PANTHER" id="PTHR30055">
    <property type="entry name" value="HTH-TYPE TRANSCRIPTIONAL REGULATOR RUTR"/>
    <property type="match status" value="1"/>
</dbReference>
<dbReference type="Pfam" id="PF00440">
    <property type="entry name" value="TetR_N"/>
    <property type="match status" value="1"/>
</dbReference>
<gene>
    <name evidence="6" type="ORF">Pro02_46510</name>
</gene>
<evidence type="ECO:0000259" key="5">
    <source>
        <dbReference type="PROSITE" id="PS50977"/>
    </source>
</evidence>
<dbReference type="AlphaFoldDB" id="A0A8J3S356"/>
<dbReference type="GO" id="GO:0003700">
    <property type="term" value="F:DNA-binding transcription factor activity"/>
    <property type="evidence" value="ECO:0007669"/>
    <property type="project" value="TreeGrafter"/>
</dbReference>
<dbReference type="PROSITE" id="PS50977">
    <property type="entry name" value="HTH_TETR_2"/>
    <property type="match status" value="1"/>
</dbReference>
<keyword evidence="7" id="KW-1185">Reference proteome</keyword>
<keyword evidence="1" id="KW-0805">Transcription regulation</keyword>
<dbReference type="InterPro" id="IPR009057">
    <property type="entry name" value="Homeodomain-like_sf"/>
</dbReference>
<dbReference type="PRINTS" id="PR00455">
    <property type="entry name" value="HTHTETR"/>
</dbReference>
<comment type="caution">
    <text evidence="6">The sequence shown here is derived from an EMBL/GenBank/DDBJ whole genome shotgun (WGS) entry which is preliminary data.</text>
</comment>
<dbReference type="InterPro" id="IPR050109">
    <property type="entry name" value="HTH-type_TetR-like_transc_reg"/>
</dbReference>
<sequence length="209" mass="22334">MGTITVSLRPKRSHSAYPGLMPRQTREQIDEEIIDCAALLFARHGFAETSIQRVADAVGYSKSGLLRHYPSKEALQEEVVVRCLAELRDALGEASGQAPGPRRDRTALTALARLAMRRPGFIALLLATLLRDPVGGESVPLQPVADVIVEAFLLDPDADMDRVVRVAGAIGALAVARTALGEHLLPDTAAGHLVDVSYDALGHPGRPGH</sequence>
<evidence type="ECO:0000313" key="6">
    <source>
        <dbReference type="EMBL" id="GIH86243.1"/>
    </source>
</evidence>
<name>A0A8J3S356_PLARO</name>
<dbReference type="SUPFAM" id="SSF46689">
    <property type="entry name" value="Homeodomain-like"/>
    <property type="match status" value="1"/>
</dbReference>
<evidence type="ECO:0000256" key="3">
    <source>
        <dbReference type="ARBA" id="ARBA00023163"/>
    </source>
</evidence>
<feature type="domain" description="HTH tetR-type" evidence="5">
    <location>
        <begin position="27"/>
        <end position="87"/>
    </location>
</feature>
<evidence type="ECO:0000256" key="2">
    <source>
        <dbReference type="ARBA" id="ARBA00023125"/>
    </source>
</evidence>
<reference evidence="6" key="1">
    <citation type="submission" date="2021-01" db="EMBL/GenBank/DDBJ databases">
        <title>Whole genome shotgun sequence of Planobispora rosea NBRC 15558.</title>
        <authorList>
            <person name="Komaki H."/>
            <person name="Tamura T."/>
        </authorList>
    </citation>
    <scope>NUCLEOTIDE SEQUENCE</scope>
    <source>
        <strain evidence="6">NBRC 15558</strain>
    </source>
</reference>
<dbReference type="InterPro" id="IPR001647">
    <property type="entry name" value="HTH_TetR"/>
</dbReference>
<feature type="DNA-binding region" description="H-T-H motif" evidence="4">
    <location>
        <begin position="50"/>
        <end position="69"/>
    </location>
</feature>
<organism evidence="6 7">
    <name type="scientific">Planobispora rosea</name>
    <dbReference type="NCBI Taxonomy" id="35762"/>
    <lineage>
        <taxon>Bacteria</taxon>
        <taxon>Bacillati</taxon>
        <taxon>Actinomycetota</taxon>
        <taxon>Actinomycetes</taxon>
        <taxon>Streptosporangiales</taxon>
        <taxon>Streptosporangiaceae</taxon>
        <taxon>Planobispora</taxon>
    </lineage>
</organism>
<evidence type="ECO:0000256" key="4">
    <source>
        <dbReference type="PROSITE-ProRule" id="PRU00335"/>
    </source>
</evidence>
<proteinExistence type="predicted"/>
<dbReference type="EMBL" id="BOOI01000044">
    <property type="protein sequence ID" value="GIH86243.1"/>
    <property type="molecule type" value="Genomic_DNA"/>
</dbReference>
<dbReference type="GO" id="GO:0000976">
    <property type="term" value="F:transcription cis-regulatory region binding"/>
    <property type="evidence" value="ECO:0007669"/>
    <property type="project" value="TreeGrafter"/>
</dbReference>
<dbReference type="Proteomes" id="UP000655044">
    <property type="component" value="Unassembled WGS sequence"/>
</dbReference>
<dbReference type="Gene3D" id="1.10.357.10">
    <property type="entry name" value="Tetracycline Repressor, domain 2"/>
    <property type="match status" value="1"/>
</dbReference>
<accession>A0A8J3S356</accession>
<dbReference type="PANTHER" id="PTHR30055:SF234">
    <property type="entry name" value="HTH-TYPE TRANSCRIPTIONAL REGULATOR BETI"/>
    <property type="match status" value="1"/>
</dbReference>
<protein>
    <recommendedName>
        <fullName evidence="5">HTH tetR-type domain-containing protein</fullName>
    </recommendedName>
</protein>
<evidence type="ECO:0000256" key="1">
    <source>
        <dbReference type="ARBA" id="ARBA00023015"/>
    </source>
</evidence>
<keyword evidence="2 4" id="KW-0238">DNA-binding</keyword>